<reference evidence="1 2" key="1">
    <citation type="submission" date="2020-05" db="EMBL/GenBank/DDBJ databases">
        <title>Identification and distribution of gene clusters putatively required for synthesis of sphingolipid metabolism inhibitors in phylogenetically diverse species of the filamentous fungus Fusarium.</title>
        <authorList>
            <person name="Kim H.-S."/>
            <person name="Busman M."/>
            <person name="Brown D.W."/>
            <person name="Divon H."/>
            <person name="Uhlig S."/>
            <person name="Proctor R.H."/>
        </authorList>
    </citation>
    <scope>NUCLEOTIDE SEQUENCE [LARGE SCALE GENOMIC DNA]</scope>
    <source>
        <strain evidence="1 2">NRRL 20693</strain>
    </source>
</reference>
<evidence type="ECO:0000313" key="1">
    <source>
        <dbReference type="EMBL" id="KAF5677346.1"/>
    </source>
</evidence>
<dbReference type="OrthoDB" id="3758478at2759"/>
<gene>
    <name evidence="1" type="ORF">FHETE_1859</name>
</gene>
<comment type="caution">
    <text evidence="1">The sequence shown here is derived from an EMBL/GenBank/DDBJ whole genome shotgun (WGS) entry which is preliminary data.</text>
</comment>
<accession>A0A8H5TW80</accession>
<dbReference type="Gene3D" id="3.10.450.50">
    <property type="match status" value="1"/>
</dbReference>
<evidence type="ECO:0008006" key="3">
    <source>
        <dbReference type="Google" id="ProtNLM"/>
    </source>
</evidence>
<dbReference type="EMBL" id="JAAGWQ010000026">
    <property type="protein sequence ID" value="KAF5677346.1"/>
    <property type="molecule type" value="Genomic_DNA"/>
</dbReference>
<protein>
    <recommendedName>
        <fullName evidence="3">SnoaL-like domain-containing protein</fullName>
    </recommendedName>
</protein>
<dbReference type="AlphaFoldDB" id="A0A8H5TW80"/>
<dbReference type="PANTHER" id="PTHR39598:SF1">
    <property type="entry name" value="AUSTINOID BIOSYNTHESIS CLUSTERS PROTEIN F-RELATED"/>
    <property type="match status" value="1"/>
</dbReference>
<dbReference type="InterPro" id="IPR032710">
    <property type="entry name" value="NTF2-like_dom_sf"/>
</dbReference>
<dbReference type="Proteomes" id="UP000567885">
    <property type="component" value="Unassembled WGS sequence"/>
</dbReference>
<proteinExistence type="predicted"/>
<dbReference type="PANTHER" id="PTHR39598">
    <property type="entry name" value="AUSTINOL SYNTHESIS PROTEIN F-RELATED"/>
    <property type="match status" value="1"/>
</dbReference>
<organism evidence="1 2">
    <name type="scientific">Fusarium heterosporum</name>
    <dbReference type="NCBI Taxonomy" id="42747"/>
    <lineage>
        <taxon>Eukaryota</taxon>
        <taxon>Fungi</taxon>
        <taxon>Dikarya</taxon>
        <taxon>Ascomycota</taxon>
        <taxon>Pezizomycotina</taxon>
        <taxon>Sordariomycetes</taxon>
        <taxon>Hypocreomycetidae</taxon>
        <taxon>Hypocreales</taxon>
        <taxon>Nectriaceae</taxon>
        <taxon>Fusarium</taxon>
        <taxon>Fusarium heterosporum species complex</taxon>
    </lineage>
</organism>
<dbReference type="InterPro" id="IPR050977">
    <property type="entry name" value="Fungal_Meroterpenoid_Isomerase"/>
</dbReference>
<name>A0A8H5TW80_FUSHE</name>
<keyword evidence="2" id="KW-1185">Reference proteome</keyword>
<dbReference type="SUPFAM" id="SSF54427">
    <property type="entry name" value="NTF2-like"/>
    <property type="match status" value="1"/>
</dbReference>
<sequence length="154" mass="16808">MASTQNDIKANIEVTVESYLATFVDAKAQNDPTIANRNTTTDCVRQMLPSTLGGGATMNNDDYEKVFAQGMEFAAMKTNTPSDVVVDVDGRKAAVTAVAELETSGGQKFSLDFAWFLHLNEDGTKIKKIVEFVDSDSFKSMQQQAPKLEVDEAK</sequence>
<evidence type="ECO:0000313" key="2">
    <source>
        <dbReference type="Proteomes" id="UP000567885"/>
    </source>
</evidence>